<keyword evidence="3" id="KW-1185">Reference proteome</keyword>
<feature type="compositionally biased region" description="Polar residues" evidence="1">
    <location>
        <begin position="84"/>
        <end position="97"/>
    </location>
</feature>
<evidence type="ECO:0000313" key="3">
    <source>
        <dbReference type="Proteomes" id="UP001066276"/>
    </source>
</evidence>
<feature type="non-terminal residue" evidence="2">
    <location>
        <position position="1"/>
    </location>
</feature>
<gene>
    <name evidence="2" type="ORF">NDU88_001408</name>
</gene>
<protein>
    <submittedName>
        <fullName evidence="2">Uncharacterized protein</fullName>
    </submittedName>
</protein>
<feature type="region of interest" description="Disordered" evidence="1">
    <location>
        <begin position="63"/>
        <end position="157"/>
    </location>
</feature>
<reference evidence="2" key="1">
    <citation type="journal article" date="2022" name="bioRxiv">
        <title>Sequencing and chromosome-scale assembly of the giantPleurodeles waltlgenome.</title>
        <authorList>
            <person name="Brown T."/>
            <person name="Elewa A."/>
            <person name="Iarovenko S."/>
            <person name="Subramanian E."/>
            <person name="Araus A.J."/>
            <person name="Petzold A."/>
            <person name="Susuki M."/>
            <person name="Suzuki K.-i.T."/>
            <person name="Hayashi T."/>
            <person name="Toyoda A."/>
            <person name="Oliveira C."/>
            <person name="Osipova E."/>
            <person name="Leigh N.D."/>
            <person name="Simon A."/>
            <person name="Yun M.H."/>
        </authorList>
    </citation>
    <scope>NUCLEOTIDE SEQUENCE</scope>
    <source>
        <strain evidence="2">20211129_DDA</strain>
        <tissue evidence="2">Liver</tissue>
    </source>
</reference>
<evidence type="ECO:0000256" key="1">
    <source>
        <dbReference type="SAM" id="MobiDB-lite"/>
    </source>
</evidence>
<dbReference type="Proteomes" id="UP001066276">
    <property type="component" value="Chromosome 3_2"/>
</dbReference>
<name>A0AAV7THJ3_PLEWA</name>
<evidence type="ECO:0000313" key="2">
    <source>
        <dbReference type="EMBL" id="KAJ1176125.1"/>
    </source>
</evidence>
<dbReference type="AlphaFoldDB" id="A0AAV7THJ3"/>
<accession>A0AAV7THJ3</accession>
<dbReference type="EMBL" id="JANPWB010000006">
    <property type="protein sequence ID" value="KAJ1176125.1"/>
    <property type="molecule type" value="Genomic_DNA"/>
</dbReference>
<proteinExistence type="predicted"/>
<organism evidence="2 3">
    <name type="scientific">Pleurodeles waltl</name>
    <name type="common">Iberian ribbed newt</name>
    <dbReference type="NCBI Taxonomy" id="8319"/>
    <lineage>
        <taxon>Eukaryota</taxon>
        <taxon>Metazoa</taxon>
        <taxon>Chordata</taxon>
        <taxon>Craniata</taxon>
        <taxon>Vertebrata</taxon>
        <taxon>Euteleostomi</taxon>
        <taxon>Amphibia</taxon>
        <taxon>Batrachia</taxon>
        <taxon>Caudata</taxon>
        <taxon>Salamandroidea</taxon>
        <taxon>Salamandridae</taxon>
        <taxon>Pleurodelinae</taxon>
        <taxon>Pleurodeles</taxon>
    </lineage>
</organism>
<comment type="caution">
    <text evidence="2">The sequence shown here is derived from an EMBL/GenBank/DDBJ whole genome shotgun (WGS) entry which is preliminary data.</text>
</comment>
<feature type="non-terminal residue" evidence="2">
    <location>
        <position position="157"/>
    </location>
</feature>
<sequence>QCRRDVGEKHLSGARSPLIILEDCACVCLPNLTFSVRPEQPHQGQRIVASHCPITCHTASFFSSVGGPSPAATHSPCVGETDTHQPSDTNTSGSLHISTVRRRPRALPLPEFSGDSDVQQEGPCTPSAPDRHSQILEGRGQPAPRRSATESQQQPHE</sequence>